<dbReference type="Pfam" id="PF01937">
    <property type="entry name" value="ARMT1-like_dom"/>
    <property type="match status" value="1"/>
</dbReference>
<name>A0ABY4DBX3_9SPIR</name>
<dbReference type="RefSeq" id="WP_244773460.1">
    <property type="nucleotide sequence ID" value="NZ_CP094929.1"/>
</dbReference>
<dbReference type="Proteomes" id="UP000829708">
    <property type="component" value="Chromosome"/>
</dbReference>
<proteinExistence type="predicted"/>
<dbReference type="Gene3D" id="1.10.285.20">
    <property type="entry name" value="Uncharacterised protein PF01937, DUF89, domain 2"/>
    <property type="match status" value="1"/>
</dbReference>
<protein>
    <submittedName>
        <fullName evidence="2">ARMT1-like domain-containing protein</fullName>
    </submittedName>
</protein>
<evidence type="ECO:0000259" key="1">
    <source>
        <dbReference type="Pfam" id="PF01937"/>
    </source>
</evidence>
<dbReference type="PIRSF" id="PIRSF006593">
    <property type="entry name" value="UCP006593"/>
    <property type="match status" value="1"/>
</dbReference>
<gene>
    <name evidence="2" type="ORF">MUG09_03115</name>
</gene>
<dbReference type="InterPro" id="IPR014444">
    <property type="entry name" value="PH1575-like"/>
</dbReference>
<sequence length="294" mass="32452">MNTSLDCLPCFFKQVLEAGRMLGLPPASIKHIMDEIGDELKHFPLEMSPPEMAYHMQRLFAEHSGKEDPYLDVKMLSNNEALAVIDDLRAMIKESQTPLKTAVQLACAGNIIDYGAFPSGIDVQAEISKIMQNQGMSTVADSPLFEFTAFHEALKKAKRVMYIADNAGEIVFDRVLLETIASMFPETELYLVTRGLPILNDVLPEDAIECGLDSVATIISSGSKTPGLVLSQADPAFLQLYQEADMVISKGQGNFEALSDEQGPIFFLFIIKCEVIMQHVGGAMRDLVLKHNYT</sequence>
<organism evidence="2 3">
    <name type="scientific">Sphaerochaeta associata</name>
    <dbReference type="NCBI Taxonomy" id="1129264"/>
    <lineage>
        <taxon>Bacteria</taxon>
        <taxon>Pseudomonadati</taxon>
        <taxon>Spirochaetota</taxon>
        <taxon>Spirochaetia</taxon>
        <taxon>Spirochaetales</taxon>
        <taxon>Sphaerochaetaceae</taxon>
        <taxon>Sphaerochaeta</taxon>
    </lineage>
</organism>
<accession>A0ABY4DBX3</accession>
<dbReference type="InterPro" id="IPR036075">
    <property type="entry name" value="ARMT-1-like_metal-bd_sf"/>
</dbReference>
<dbReference type="SUPFAM" id="SSF111321">
    <property type="entry name" value="AF1104-like"/>
    <property type="match status" value="1"/>
</dbReference>
<evidence type="ECO:0000313" key="3">
    <source>
        <dbReference type="Proteomes" id="UP000829708"/>
    </source>
</evidence>
<dbReference type="EMBL" id="CP094929">
    <property type="protein sequence ID" value="UOM51768.1"/>
    <property type="molecule type" value="Genomic_DNA"/>
</dbReference>
<dbReference type="InterPro" id="IPR002791">
    <property type="entry name" value="ARMT1-like_metal-bd"/>
</dbReference>
<dbReference type="Gene3D" id="3.40.50.10880">
    <property type="entry name" value="Uncharacterised protein PF01937, DUF89, domain 3"/>
    <property type="match status" value="1"/>
</dbReference>
<keyword evidence="3" id="KW-1185">Reference proteome</keyword>
<reference evidence="3" key="1">
    <citation type="journal article" date="2024" name="J Bioinform Genom">
        <title>Complete genome sequence of the type strain bacterium Sphaerochaeta associata GLS2t (VKM B-2742)t.</title>
        <authorList>
            <person name="Troshina O.Y."/>
            <person name="Tepeeva A.N."/>
            <person name="Arzamasceva V.O."/>
            <person name="Whitman W.B."/>
            <person name="Varghese N."/>
            <person name="Shapiro N."/>
            <person name="Woyke T."/>
            <person name="Kripides N.C."/>
            <person name="Vasilenko O.V."/>
        </authorList>
    </citation>
    <scope>NUCLEOTIDE SEQUENCE [LARGE SCALE GENOMIC DNA]</scope>
    <source>
        <strain evidence="3">GLS2T</strain>
    </source>
</reference>
<feature type="domain" description="Damage-control phosphatase ARMT1-like metal-binding" evidence="1">
    <location>
        <begin position="4"/>
        <end position="286"/>
    </location>
</feature>
<evidence type="ECO:0000313" key="2">
    <source>
        <dbReference type="EMBL" id="UOM51768.1"/>
    </source>
</evidence>